<evidence type="ECO:0000256" key="18">
    <source>
        <dbReference type="ARBA" id="ARBA00074878"/>
    </source>
</evidence>
<comment type="pathway">
    <text evidence="6">Protein modification; protein glycosylation.</text>
</comment>
<evidence type="ECO:0000256" key="7">
    <source>
        <dbReference type="ARBA" id="ARBA00006739"/>
    </source>
</evidence>
<feature type="transmembrane region" description="Helical" evidence="22">
    <location>
        <begin position="349"/>
        <end position="367"/>
    </location>
</feature>
<dbReference type="RefSeq" id="WP_075050534.1">
    <property type="nucleotide sequence ID" value="NZ_CP006867.1"/>
</dbReference>
<dbReference type="GO" id="GO:0000271">
    <property type="term" value="P:polysaccharide biosynthetic process"/>
    <property type="evidence" value="ECO:0007669"/>
    <property type="project" value="InterPro"/>
</dbReference>
<evidence type="ECO:0000259" key="23">
    <source>
        <dbReference type="Pfam" id="PF00535"/>
    </source>
</evidence>
<dbReference type="InterPro" id="IPR007267">
    <property type="entry name" value="GtrA_DPMS_TM"/>
</dbReference>
<evidence type="ECO:0000256" key="15">
    <source>
        <dbReference type="ARBA" id="ARBA00023136"/>
    </source>
</evidence>
<dbReference type="CDD" id="cd06442">
    <property type="entry name" value="DPM1_like"/>
    <property type="match status" value="1"/>
</dbReference>
<dbReference type="Pfam" id="PF04138">
    <property type="entry name" value="GtrA_DPMS_TM"/>
    <property type="match status" value="1"/>
</dbReference>
<feature type="domain" description="Glycosyltransferase 2-like" evidence="23">
    <location>
        <begin position="5"/>
        <end position="145"/>
    </location>
</feature>
<feature type="transmembrane region" description="Helical" evidence="22">
    <location>
        <begin position="280"/>
        <end position="300"/>
    </location>
</feature>
<reference evidence="25 26" key="1">
    <citation type="submission" date="2013-11" db="EMBL/GenBank/DDBJ databases">
        <title>Comparative genomics of Ignicoccus.</title>
        <authorList>
            <person name="Podar M."/>
        </authorList>
    </citation>
    <scope>NUCLEOTIDE SEQUENCE [LARGE SCALE GENOMIC DNA]</scope>
    <source>
        <strain evidence="25 26">DSM 13165</strain>
    </source>
</reference>
<evidence type="ECO:0000256" key="8">
    <source>
        <dbReference type="ARBA" id="ARBA00012704"/>
    </source>
</evidence>
<dbReference type="GeneID" id="30680954"/>
<dbReference type="GO" id="GO:0016020">
    <property type="term" value="C:membrane"/>
    <property type="evidence" value="ECO:0007669"/>
    <property type="project" value="UniProtKB-SubCell"/>
</dbReference>
<dbReference type="OrthoDB" id="11098at2157"/>
<keyword evidence="9" id="KW-0328">Glycosyltransferase</keyword>
<keyword evidence="14 22" id="KW-1133">Transmembrane helix</keyword>
<gene>
    <name evidence="25" type="ORF">EYM_07910</name>
</gene>
<evidence type="ECO:0000256" key="11">
    <source>
        <dbReference type="ARBA" id="ARBA00022692"/>
    </source>
</evidence>
<dbReference type="Pfam" id="PF00535">
    <property type="entry name" value="Glycos_transf_2"/>
    <property type="match status" value="1"/>
</dbReference>
<feature type="transmembrane region" description="Helical" evidence="22">
    <location>
        <begin position="321"/>
        <end position="343"/>
    </location>
</feature>
<evidence type="ECO:0000256" key="14">
    <source>
        <dbReference type="ARBA" id="ARBA00022989"/>
    </source>
</evidence>
<evidence type="ECO:0000256" key="3">
    <source>
        <dbReference type="ARBA" id="ARBA00001946"/>
    </source>
</evidence>
<evidence type="ECO:0000256" key="1">
    <source>
        <dbReference type="ARBA" id="ARBA00001913"/>
    </source>
</evidence>
<dbReference type="InterPro" id="IPR001173">
    <property type="entry name" value="Glyco_trans_2-like"/>
</dbReference>
<evidence type="ECO:0000256" key="16">
    <source>
        <dbReference type="ARBA" id="ARBA00023211"/>
    </source>
</evidence>
<evidence type="ECO:0000256" key="22">
    <source>
        <dbReference type="SAM" id="Phobius"/>
    </source>
</evidence>
<dbReference type="GO" id="GO:0006488">
    <property type="term" value="P:dolichol-linked oligosaccharide biosynthetic process"/>
    <property type="evidence" value="ECO:0007669"/>
    <property type="project" value="TreeGrafter"/>
</dbReference>
<name>A0A0U3ECA2_9CREN</name>
<dbReference type="EC" id="2.4.1.83" evidence="8"/>
<comment type="function">
    <text evidence="17">Transfers mannose from GDP-mannose to dolichol monophosphate to form dolichol phosphate mannose (Dol-P-Man) which is the mannosyl donor in pathways leading to N-glycosylation, glycosyl phosphatidylinositol membrane anchoring, and O-mannosylation of proteins.</text>
</comment>
<dbReference type="GO" id="GO:0012505">
    <property type="term" value="C:endomembrane system"/>
    <property type="evidence" value="ECO:0007669"/>
    <property type="project" value="UniProtKB-SubCell"/>
</dbReference>
<dbReference type="Gene3D" id="3.90.550.10">
    <property type="entry name" value="Spore Coat Polysaccharide Biosynthesis Protein SpsA, Chain A"/>
    <property type="match status" value="1"/>
</dbReference>
<dbReference type="KEGG" id="iis:EYM_07910"/>
<evidence type="ECO:0000256" key="9">
    <source>
        <dbReference type="ARBA" id="ARBA00022676"/>
    </source>
</evidence>
<evidence type="ECO:0000256" key="4">
    <source>
        <dbReference type="ARBA" id="ARBA00004141"/>
    </source>
</evidence>
<dbReference type="EMBL" id="CP006867">
    <property type="protein sequence ID" value="ALU12083.1"/>
    <property type="molecule type" value="Genomic_DNA"/>
</dbReference>
<evidence type="ECO:0000256" key="2">
    <source>
        <dbReference type="ARBA" id="ARBA00001936"/>
    </source>
</evidence>
<comment type="cofactor">
    <cofactor evidence="1">
        <name>Ca(2+)</name>
        <dbReference type="ChEBI" id="CHEBI:29108"/>
    </cofactor>
</comment>
<dbReference type="FunFam" id="3.90.550.10:FF:000119">
    <property type="entry name" value="Dolichol-phosphate mannosyltransferase subunit 1"/>
    <property type="match status" value="1"/>
</dbReference>
<dbReference type="GO" id="GO:0035269">
    <property type="term" value="P:protein O-linked glycosylation via mannose"/>
    <property type="evidence" value="ECO:0007669"/>
    <property type="project" value="TreeGrafter"/>
</dbReference>
<dbReference type="GO" id="GO:0006506">
    <property type="term" value="P:GPI anchor biosynthetic process"/>
    <property type="evidence" value="ECO:0007669"/>
    <property type="project" value="TreeGrafter"/>
</dbReference>
<proteinExistence type="inferred from homology"/>
<evidence type="ECO:0000313" key="26">
    <source>
        <dbReference type="Proteomes" id="UP000060778"/>
    </source>
</evidence>
<keyword evidence="12" id="KW-0479">Metal-binding</keyword>
<keyword evidence="10" id="KW-0808">Transferase</keyword>
<accession>A0A0U3ECA2</accession>
<dbReference type="Proteomes" id="UP000060778">
    <property type="component" value="Chromosome"/>
</dbReference>
<evidence type="ECO:0000256" key="13">
    <source>
        <dbReference type="ARBA" id="ARBA00022842"/>
    </source>
</evidence>
<sequence>MGKVSIVIPTYNEKENVEVLLEKLKDILEKENIDYEIIIVDDNSPDGTAEAARRRARELGIEDKVKVIVRKNERGLSSAVLRGFEKAEGDVIVVMDADLQHPPEVVPKLVRKIVEENCDIVVATRYSKEGGIKEWSPIRKIISKGASILSWILLPKSRGLSDPMSGFFAIKKNVIEEPLKKGIFNPKGFKILLEIIAKSNYKKLCEVPYIFQKRYSGTSKLNQKVILEYVIHLLELARYTGELKRMFKFAFVGLLGIFVNEGFLYLSYEILGLRELSQLGLLLSSAIGFEASVIFNFLIHDKYTFRDLIDTFTLNAKLKRFVHYHNASILGLAIQVTVLFALVSMGIHYLIANLIGIIMGMSVRYSYSILKAWSQS</sequence>
<protein>
    <recommendedName>
        <fullName evidence="18">Dolichol-phosphate mannosyltransferase</fullName>
        <ecNumber evidence="8">2.4.1.83</ecNumber>
    </recommendedName>
    <alternativeName>
        <fullName evidence="20">Dolichol-phosphate mannose synthase</fullName>
    </alternativeName>
    <alternativeName>
        <fullName evidence="19">Dolichyl-phosphate beta-D-mannosyltransferase</fullName>
    </alternativeName>
    <alternativeName>
        <fullName evidence="21">Mannose-P-dolichol synthase</fullName>
    </alternativeName>
</protein>
<evidence type="ECO:0000256" key="17">
    <source>
        <dbReference type="ARBA" id="ARBA00053724"/>
    </source>
</evidence>
<keyword evidence="13" id="KW-0460">Magnesium</keyword>
<comment type="similarity">
    <text evidence="7">Belongs to the glycosyltransferase 2 family.</text>
</comment>
<comment type="cofactor">
    <cofactor evidence="2">
        <name>Mn(2+)</name>
        <dbReference type="ChEBI" id="CHEBI:29035"/>
    </cofactor>
</comment>
<dbReference type="AlphaFoldDB" id="A0A0U3ECA2"/>
<evidence type="ECO:0000259" key="24">
    <source>
        <dbReference type="Pfam" id="PF04138"/>
    </source>
</evidence>
<keyword evidence="15 22" id="KW-0472">Membrane</keyword>
<dbReference type="SUPFAM" id="SSF53448">
    <property type="entry name" value="Nucleotide-diphospho-sugar transferases"/>
    <property type="match status" value="1"/>
</dbReference>
<evidence type="ECO:0000313" key="25">
    <source>
        <dbReference type="EMBL" id="ALU12083.1"/>
    </source>
</evidence>
<evidence type="ECO:0000256" key="6">
    <source>
        <dbReference type="ARBA" id="ARBA00004922"/>
    </source>
</evidence>
<dbReference type="PANTHER" id="PTHR43398">
    <property type="entry name" value="DOLICHOL-PHOSPHATE MANNOSYLTRANSFERASE SUBUNIT 1"/>
    <property type="match status" value="1"/>
</dbReference>
<dbReference type="PANTHER" id="PTHR43398:SF1">
    <property type="entry name" value="DOLICHOL-PHOSPHATE MANNOSYLTRANSFERASE SUBUNIT 1"/>
    <property type="match status" value="1"/>
</dbReference>
<evidence type="ECO:0000256" key="19">
    <source>
        <dbReference type="ARBA" id="ARBA00082336"/>
    </source>
</evidence>
<evidence type="ECO:0000256" key="20">
    <source>
        <dbReference type="ARBA" id="ARBA00082614"/>
    </source>
</evidence>
<keyword evidence="11 22" id="KW-0812">Transmembrane</keyword>
<feature type="transmembrane region" description="Helical" evidence="22">
    <location>
        <begin position="246"/>
        <end position="268"/>
    </location>
</feature>
<organism evidence="25 26">
    <name type="scientific">Ignicoccus islandicus DSM 13165</name>
    <dbReference type="NCBI Taxonomy" id="940295"/>
    <lineage>
        <taxon>Archaea</taxon>
        <taxon>Thermoproteota</taxon>
        <taxon>Thermoprotei</taxon>
        <taxon>Desulfurococcales</taxon>
        <taxon>Desulfurococcaceae</taxon>
        <taxon>Ignicoccus</taxon>
    </lineage>
</organism>
<evidence type="ECO:0000256" key="5">
    <source>
        <dbReference type="ARBA" id="ARBA00004308"/>
    </source>
</evidence>
<feature type="domain" description="GtrA/DPMS transmembrane" evidence="24">
    <location>
        <begin position="248"/>
        <end position="369"/>
    </location>
</feature>
<evidence type="ECO:0000256" key="12">
    <source>
        <dbReference type="ARBA" id="ARBA00022723"/>
    </source>
</evidence>
<dbReference type="STRING" id="940295.EYM_07910"/>
<dbReference type="InterPro" id="IPR039528">
    <property type="entry name" value="DPM1-like"/>
</dbReference>
<dbReference type="GO" id="GO:0004582">
    <property type="term" value="F:dolichyl-phosphate beta-D-mannosyltransferase activity"/>
    <property type="evidence" value="ECO:0007669"/>
    <property type="project" value="UniProtKB-EC"/>
</dbReference>
<dbReference type="InterPro" id="IPR029044">
    <property type="entry name" value="Nucleotide-diphossugar_trans"/>
</dbReference>
<comment type="cofactor">
    <cofactor evidence="3">
        <name>Mg(2+)</name>
        <dbReference type="ChEBI" id="CHEBI:18420"/>
    </cofactor>
</comment>
<keyword evidence="16" id="KW-0464">Manganese</keyword>
<evidence type="ECO:0000256" key="21">
    <source>
        <dbReference type="ARBA" id="ARBA00083744"/>
    </source>
</evidence>
<dbReference type="GO" id="GO:0046872">
    <property type="term" value="F:metal ion binding"/>
    <property type="evidence" value="ECO:0007669"/>
    <property type="project" value="UniProtKB-KW"/>
</dbReference>
<comment type="subcellular location">
    <subcellularLocation>
        <location evidence="5">Endomembrane system</location>
    </subcellularLocation>
    <subcellularLocation>
        <location evidence="4">Membrane</location>
        <topology evidence="4">Multi-pass membrane protein</topology>
    </subcellularLocation>
</comment>
<keyword evidence="26" id="KW-1185">Reference proteome</keyword>
<evidence type="ECO:0000256" key="10">
    <source>
        <dbReference type="ARBA" id="ARBA00022679"/>
    </source>
</evidence>